<dbReference type="Pfam" id="PF10722">
    <property type="entry name" value="YbjN"/>
    <property type="match status" value="1"/>
</dbReference>
<comment type="caution">
    <text evidence="1">The sequence shown here is derived from an EMBL/GenBank/DDBJ whole genome shotgun (WGS) entry which is preliminary data.</text>
</comment>
<reference evidence="1 2" key="1">
    <citation type="submission" date="2019-07" db="EMBL/GenBank/DDBJ databases">
        <title>Draft genome Sequence of Chlorobium phaeovibrioides sp. strain PhvTcv-s14, from the Phylum Chlorobi.</title>
        <authorList>
            <person name="Babenko V."/>
            <person name="Boldyreva D."/>
            <person name="Kanygina A."/>
            <person name="Selezneva O."/>
            <person name="Akopiyan T."/>
            <person name="Lunina O."/>
        </authorList>
    </citation>
    <scope>NUCLEOTIDE SEQUENCE [LARGE SCALE GENOMIC DNA]</scope>
    <source>
        <strain evidence="1 2">GrTcv12</strain>
    </source>
</reference>
<accession>A0A5M8IBJ4</accession>
<dbReference type="AlphaFoldDB" id="A0A5M8IBJ4"/>
<protein>
    <recommendedName>
        <fullName evidence="3">YbjN domain-containing protein</fullName>
    </recommendedName>
</protein>
<organism evidence="1 2">
    <name type="scientific">Chlorobium phaeovibrioides</name>
    <dbReference type="NCBI Taxonomy" id="1094"/>
    <lineage>
        <taxon>Bacteria</taxon>
        <taxon>Pseudomonadati</taxon>
        <taxon>Chlorobiota</taxon>
        <taxon>Chlorobiia</taxon>
        <taxon>Chlorobiales</taxon>
        <taxon>Chlorobiaceae</taxon>
        <taxon>Chlorobium/Pelodictyon group</taxon>
        <taxon>Chlorobium</taxon>
    </lineage>
</organism>
<sequence>MRTMEFSDITKEDLAEAFELAAIECEIDDEDNELYLKKSCVDFPLWVQINDERKTIMLYTHLKFKDDAPRDQLAAFAQMLNDTYTTVQFATGESDDGKAFLKGYYNIYTNFGIIVPQLIYTVKKFSEIFIDAIREKDQEYIFFGS</sequence>
<evidence type="ECO:0008006" key="3">
    <source>
        <dbReference type="Google" id="ProtNLM"/>
    </source>
</evidence>
<evidence type="ECO:0000313" key="2">
    <source>
        <dbReference type="Proteomes" id="UP000327458"/>
    </source>
</evidence>
<dbReference type="EMBL" id="VMRG01000001">
    <property type="protein sequence ID" value="KAA6231745.1"/>
    <property type="molecule type" value="Genomic_DNA"/>
</dbReference>
<dbReference type="RefSeq" id="WP_151419023.1">
    <property type="nucleotide sequence ID" value="NZ_VMRG01000001.1"/>
</dbReference>
<name>A0A5M8IBJ4_CHLPH</name>
<gene>
    <name evidence="1" type="ORF">FP507_00440</name>
</gene>
<dbReference type="Proteomes" id="UP000327458">
    <property type="component" value="Unassembled WGS sequence"/>
</dbReference>
<dbReference type="InterPro" id="IPR019660">
    <property type="entry name" value="Put_sensory_transdc_reg_YbjN"/>
</dbReference>
<proteinExistence type="predicted"/>
<evidence type="ECO:0000313" key="1">
    <source>
        <dbReference type="EMBL" id="KAA6231745.1"/>
    </source>
</evidence>